<feature type="non-terminal residue" evidence="2">
    <location>
        <position position="1"/>
    </location>
</feature>
<feature type="region of interest" description="Disordered" evidence="1">
    <location>
        <begin position="1"/>
        <end position="25"/>
    </location>
</feature>
<sequence>HTLSAKKLSASAATKPGDLTDKTPSACKSNILSISISPSPAVHSEMRSPRPNPNEESGSVRGVRVLRRETNSFLLAGLESRRSFCGSGSLDSFRCGERHITNSVPVQCAANHSIAYLDGKR</sequence>
<dbReference type="EMBL" id="BGPR01065196">
    <property type="protein sequence ID" value="GBO40031.1"/>
    <property type="molecule type" value="Genomic_DNA"/>
</dbReference>
<feature type="region of interest" description="Disordered" evidence="1">
    <location>
        <begin position="38"/>
        <end position="63"/>
    </location>
</feature>
<dbReference type="AlphaFoldDB" id="A0A4Y2WS99"/>
<evidence type="ECO:0000313" key="2">
    <source>
        <dbReference type="EMBL" id="GBO40031.1"/>
    </source>
</evidence>
<accession>A0A4Y2WS99</accession>
<gene>
    <name evidence="2" type="ORF">AVEN_257924_1</name>
</gene>
<dbReference type="Proteomes" id="UP000499080">
    <property type="component" value="Unassembled WGS sequence"/>
</dbReference>
<name>A0A4Y2WS99_ARAVE</name>
<organism evidence="2 3">
    <name type="scientific">Araneus ventricosus</name>
    <name type="common">Orbweaver spider</name>
    <name type="synonym">Epeira ventricosa</name>
    <dbReference type="NCBI Taxonomy" id="182803"/>
    <lineage>
        <taxon>Eukaryota</taxon>
        <taxon>Metazoa</taxon>
        <taxon>Ecdysozoa</taxon>
        <taxon>Arthropoda</taxon>
        <taxon>Chelicerata</taxon>
        <taxon>Arachnida</taxon>
        <taxon>Araneae</taxon>
        <taxon>Araneomorphae</taxon>
        <taxon>Entelegynae</taxon>
        <taxon>Araneoidea</taxon>
        <taxon>Araneidae</taxon>
        <taxon>Araneus</taxon>
    </lineage>
</organism>
<protein>
    <submittedName>
        <fullName evidence="2">Uncharacterized protein</fullName>
    </submittedName>
</protein>
<feature type="compositionally biased region" description="Low complexity" evidence="1">
    <location>
        <begin position="1"/>
        <end position="15"/>
    </location>
</feature>
<keyword evidence="3" id="KW-1185">Reference proteome</keyword>
<reference evidence="2 3" key="1">
    <citation type="journal article" date="2019" name="Sci. Rep.">
        <title>Orb-weaving spider Araneus ventricosus genome elucidates the spidroin gene catalogue.</title>
        <authorList>
            <person name="Kono N."/>
            <person name="Nakamura H."/>
            <person name="Ohtoshi R."/>
            <person name="Moran D.A.P."/>
            <person name="Shinohara A."/>
            <person name="Yoshida Y."/>
            <person name="Fujiwara M."/>
            <person name="Mori M."/>
            <person name="Tomita M."/>
            <person name="Arakawa K."/>
        </authorList>
    </citation>
    <scope>NUCLEOTIDE SEQUENCE [LARGE SCALE GENOMIC DNA]</scope>
</reference>
<evidence type="ECO:0000313" key="3">
    <source>
        <dbReference type="Proteomes" id="UP000499080"/>
    </source>
</evidence>
<evidence type="ECO:0000256" key="1">
    <source>
        <dbReference type="SAM" id="MobiDB-lite"/>
    </source>
</evidence>
<proteinExistence type="predicted"/>
<comment type="caution">
    <text evidence="2">The sequence shown here is derived from an EMBL/GenBank/DDBJ whole genome shotgun (WGS) entry which is preliminary data.</text>
</comment>